<evidence type="ECO:0000313" key="2">
    <source>
        <dbReference type="Proteomes" id="UP000221653"/>
    </source>
</evidence>
<proteinExistence type="predicted"/>
<name>A0A2A9DNE4_9CORY</name>
<dbReference type="EMBL" id="PDJF01000001">
    <property type="protein sequence ID" value="PFG27419.1"/>
    <property type="molecule type" value="Genomic_DNA"/>
</dbReference>
<sequence>MTAPDPDTLGIRLFALAQETPPAAKRRRQCPEWKKLREATVALDYLLQQTLLADEALSLDTHLKEVDAAVFEISKALSDFRQVCLQKIARYPHLPIQEQHQAFLDMKGQPRETY</sequence>
<dbReference type="Proteomes" id="UP000221653">
    <property type="component" value="Unassembled WGS sequence"/>
</dbReference>
<dbReference type="RefSeq" id="WP_048378855.1">
    <property type="nucleotide sequence ID" value="NZ_LDYE01000002.1"/>
</dbReference>
<organism evidence="1 2">
    <name type="scientific">Corynebacterium renale</name>
    <dbReference type="NCBI Taxonomy" id="1724"/>
    <lineage>
        <taxon>Bacteria</taxon>
        <taxon>Bacillati</taxon>
        <taxon>Actinomycetota</taxon>
        <taxon>Actinomycetes</taxon>
        <taxon>Mycobacteriales</taxon>
        <taxon>Corynebacteriaceae</taxon>
        <taxon>Corynebacterium</taxon>
    </lineage>
</organism>
<keyword evidence="2" id="KW-1185">Reference proteome</keyword>
<comment type="caution">
    <text evidence="1">The sequence shown here is derived from an EMBL/GenBank/DDBJ whole genome shotgun (WGS) entry which is preliminary data.</text>
</comment>
<accession>A0A2A9DNE4</accession>
<dbReference type="AlphaFoldDB" id="A0A2A9DNE4"/>
<gene>
    <name evidence="1" type="ORF">ATK06_0477</name>
</gene>
<protein>
    <submittedName>
        <fullName evidence="1">Uncharacterized protein</fullName>
    </submittedName>
</protein>
<dbReference type="STRING" id="1724.GCA_001044175_00739"/>
<evidence type="ECO:0000313" key="1">
    <source>
        <dbReference type="EMBL" id="PFG27419.1"/>
    </source>
</evidence>
<reference evidence="1 2" key="1">
    <citation type="submission" date="2017-10" db="EMBL/GenBank/DDBJ databases">
        <title>Sequencing the genomes of 1000 actinobacteria strains.</title>
        <authorList>
            <person name="Klenk H.-P."/>
        </authorList>
    </citation>
    <scope>NUCLEOTIDE SEQUENCE [LARGE SCALE GENOMIC DNA]</scope>
    <source>
        <strain evidence="1 2">DSM 20688</strain>
    </source>
</reference>